<keyword evidence="8" id="KW-1185">Reference proteome</keyword>
<accession>A0A9N9EZY3</accession>
<gene>
    <name evidence="7" type="ORF">POCULU_LOCUS2532</name>
</gene>
<protein>
    <submittedName>
        <fullName evidence="7">4854_t:CDS:1</fullName>
    </submittedName>
</protein>
<dbReference type="PROSITE" id="PS50011">
    <property type="entry name" value="PROTEIN_KINASE_DOM"/>
    <property type="match status" value="1"/>
</dbReference>
<evidence type="ECO:0000256" key="1">
    <source>
        <dbReference type="ARBA" id="ARBA00022679"/>
    </source>
</evidence>
<dbReference type="EMBL" id="CAJVPJ010000239">
    <property type="protein sequence ID" value="CAG8500221.1"/>
    <property type="molecule type" value="Genomic_DNA"/>
</dbReference>
<dbReference type="SUPFAM" id="SSF56112">
    <property type="entry name" value="Protein kinase-like (PK-like)"/>
    <property type="match status" value="1"/>
</dbReference>
<dbReference type="Pfam" id="PF07714">
    <property type="entry name" value="PK_Tyr_Ser-Thr"/>
    <property type="match status" value="1"/>
</dbReference>
<dbReference type="Gene3D" id="1.10.510.10">
    <property type="entry name" value="Transferase(Phosphotransferase) domain 1"/>
    <property type="match status" value="1"/>
</dbReference>
<reference evidence="7" key="1">
    <citation type="submission" date="2021-06" db="EMBL/GenBank/DDBJ databases">
        <authorList>
            <person name="Kallberg Y."/>
            <person name="Tangrot J."/>
            <person name="Rosling A."/>
        </authorList>
    </citation>
    <scope>NUCLEOTIDE SEQUENCE</scope>
    <source>
        <strain evidence="7">IA702</strain>
    </source>
</reference>
<evidence type="ECO:0000259" key="6">
    <source>
        <dbReference type="PROSITE" id="PS50011"/>
    </source>
</evidence>
<name>A0A9N9EZY3_9GLOM</name>
<sequence length="672" mass="76287">MSTTKAWLDEAIEGRHIKFVPFKEFTGIEFVARGGYGTIKKATWRARKKKVALKSLESLSKCDDAEARVAYKELINELKLLRNFADDDRIIRFYGLTKDPSSLDYVLVMQYANGGTLRNYLAANFAKLTWKDKLRLAIDIASAVDCLHAENIIHRDLHSKNILINNHRAVIADLGLSRIVSPSYSPTSRIAGMIPYIDPQRLNNNITSRSKLCDIYSCGVLLWELSSGKVPFADKSHDLGMFLDIFNGMREVPTPDTPVDYYNLYSDCWSFDLSQRPQSTDVILERLEKIRMTPTVHDCFGSMVVEKSSEIMDQPSPRSSQMVPTLPDLAIPCDANVFTDQTIDKSNYVETICISTTQEQHQELSLLPSALTLDGFADIDWGPLSYISTQTIKRLDRKFHHHLRDKIFLRRITDLIISGSFSKFIEMSADPLSNSPQQKVLCQFLQICSPKNFLFDRDKLDTITEDSHTDDEYLLDNQFLDDLLSCIHDSFFALFPWARIALWNPKLMKMQSMNVMNEKWKLRRKRLKVSPKLQRGTRAISDNDSANAPHDPGGTSRTYCAMQPSTNFSEQIIPHKHASKLVSGRNSTHRDPGFERPINTKNALHGIVNEGFRCLSNLPRNIASSGELGCAPRFGSPSFTRKPITEEYTWIDTLASRCLNGRHEHIACIAAF</sequence>
<keyword evidence="3" id="KW-0418">Kinase</keyword>
<dbReference type="AlphaFoldDB" id="A0A9N9EZY3"/>
<comment type="caution">
    <text evidence="7">The sequence shown here is derived from an EMBL/GenBank/DDBJ whole genome shotgun (WGS) entry which is preliminary data.</text>
</comment>
<keyword evidence="4" id="KW-0067">ATP-binding</keyword>
<dbReference type="InterPro" id="IPR051681">
    <property type="entry name" value="Ser/Thr_Kinases-Pseudokinases"/>
</dbReference>
<evidence type="ECO:0000256" key="5">
    <source>
        <dbReference type="SAM" id="MobiDB-lite"/>
    </source>
</evidence>
<keyword evidence="1" id="KW-0808">Transferase</keyword>
<evidence type="ECO:0000256" key="4">
    <source>
        <dbReference type="ARBA" id="ARBA00022840"/>
    </source>
</evidence>
<dbReference type="GO" id="GO:0005524">
    <property type="term" value="F:ATP binding"/>
    <property type="evidence" value="ECO:0007669"/>
    <property type="project" value="UniProtKB-KW"/>
</dbReference>
<dbReference type="PRINTS" id="PR00109">
    <property type="entry name" value="TYRKINASE"/>
</dbReference>
<keyword evidence="2" id="KW-0547">Nucleotide-binding</keyword>
<dbReference type="InterPro" id="IPR001245">
    <property type="entry name" value="Ser-Thr/Tyr_kinase_cat_dom"/>
</dbReference>
<proteinExistence type="predicted"/>
<evidence type="ECO:0000313" key="7">
    <source>
        <dbReference type="EMBL" id="CAG8500221.1"/>
    </source>
</evidence>
<dbReference type="GO" id="GO:0004674">
    <property type="term" value="F:protein serine/threonine kinase activity"/>
    <property type="evidence" value="ECO:0007669"/>
    <property type="project" value="TreeGrafter"/>
</dbReference>
<dbReference type="Proteomes" id="UP000789572">
    <property type="component" value="Unassembled WGS sequence"/>
</dbReference>
<dbReference type="OrthoDB" id="10261027at2759"/>
<evidence type="ECO:0000256" key="3">
    <source>
        <dbReference type="ARBA" id="ARBA00022777"/>
    </source>
</evidence>
<organism evidence="7 8">
    <name type="scientific">Paraglomus occultum</name>
    <dbReference type="NCBI Taxonomy" id="144539"/>
    <lineage>
        <taxon>Eukaryota</taxon>
        <taxon>Fungi</taxon>
        <taxon>Fungi incertae sedis</taxon>
        <taxon>Mucoromycota</taxon>
        <taxon>Glomeromycotina</taxon>
        <taxon>Glomeromycetes</taxon>
        <taxon>Paraglomerales</taxon>
        <taxon>Paraglomeraceae</taxon>
        <taxon>Paraglomus</taxon>
    </lineage>
</organism>
<evidence type="ECO:0000313" key="8">
    <source>
        <dbReference type="Proteomes" id="UP000789572"/>
    </source>
</evidence>
<feature type="domain" description="Protein kinase" evidence="6">
    <location>
        <begin position="25"/>
        <end position="300"/>
    </location>
</feature>
<feature type="region of interest" description="Disordered" evidence="5">
    <location>
        <begin position="533"/>
        <end position="554"/>
    </location>
</feature>
<evidence type="ECO:0000256" key="2">
    <source>
        <dbReference type="ARBA" id="ARBA00022741"/>
    </source>
</evidence>
<dbReference type="InterPro" id="IPR000719">
    <property type="entry name" value="Prot_kinase_dom"/>
</dbReference>
<dbReference type="InterPro" id="IPR011009">
    <property type="entry name" value="Kinase-like_dom_sf"/>
</dbReference>
<dbReference type="PANTHER" id="PTHR44329:SF288">
    <property type="entry name" value="MITOGEN-ACTIVATED PROTEIN KINASE KINASE KINASE 20"/>
    <property type="match status" value="1"/>
</dbReference>
<dbReference type="PANTHER" id="PTHR44329">
    <property type="entry name" value="SERINE/THREONINE-PROTEIN KINASE TNNI3K-RELATED"/>
    <property type="match status" value="1"/>
</dbReference>